<keyword evidence="6" id="KW-0238">DNA-binding</keyword>
<evidence type="ECO:0000313" key="13">
    <source>
        <dbReference type="Proteomes" id="UP001519287"/>
    </source>
</evidence>
<keyword evidence="3 8" id="KW-0597">Phosphoprotein</keyword>
<accession>A0ABS4J748</accession>
<dbReference type="Gene3D" id="1.10.10.60">
    <property type="entry name" value="Homeodomain-like"/>
    <property type="match status" value="2"/>
</dbReference>
<dbReference type="InterPro" id="IPR001789">
    <property type="entry name" value="Sig_transdc_resp-reg_receiver"/>
</dbReference>
<sequence length="539" mass="61192">MYKVVIVDDEDVIREGLKTFVDWNRVGYFVAGEAEDGAMAFELVQDLQPDLVITDIKMPICTGIELMDKLRNYNRDIRIIVLSGYNEFQYATAAIEAGAVGYLLKPIKFDKLHDLLASVKEELDADAFARTRSEYVGKLLRYDFILQLLQRHPANRQEAEKRAAELDMPLAGRCCDVWLAQFDDYNDLTHRYTKDEMESFKLELRETAAEAIRPIGDVYDFPCDDSSLGLLIAGDCRSKDDWRAAASRLLNDANNRFPFRVTLGIGGIFRTIEEVHESYLIARSLIAKKFFLGKNLIIMKGNTSEVPDTADAVSPVPTTLHMERLIVHMQSLEKDKVREYVDEAFASVSSRNEALNVYYLFMQLVQNFMDRFALSNSRLAHLKSPDYQSHKETLAELKDEINQFLCLVVDAMAEGGAASTNSMIGEVKKFIEAQYAHEISLESAARHIHVHPVYLSKIFKKDSGVNFIDYLTEVRVAKAKQFLADTRLKVYKVSEMVGYNDPRHFSKIFKSAVGVTPYEYRRGVLGFLDDPAGSQGQKL</sequence>
<comment type="subcellular location">
    <subcellularLocation>
        <location evidence="1">Cytoplasm</location>
    </subcellularLocation>
</comment>
<evidence type="ECO:0000256" key="3">
    <source>
        <dbReference type="ARBA" id="ARBA00022553"/>
    </source>
</evidence>
<evidence type="ECO:0000256" key="6">
    <source>
        <dbReference type="ARBA" id="ARBA00023125"/>
    </source>
</evidence>
<evidence type="ECO:0000256" key="7">
    <source>
        <dbReference type="ARBA" id="ARBA00023163"/>
    </source>
</evidence>
<comment type="caution">
    <text evidence="12">The sequence shown here is derived from an EMBL/GenBank/DDBJ whole genome shotgun (WGS) entry which is preliminary data.</text>
</comment>
<dbReference type="EMBL" id="JAGGLB010000029">
    <property type="protein sequence ID" value="MBP1994931.1"/>
    <property type="molecule type" value="Genomic_DNA"/>
</dbReference>
<dbReference type="SMART" id="SM00342">
    <property type="entry name" value="HTH_ARAC"/>
    <property type="match status" value="1"/>
</dbReference>
<dbReference type="Pfam" id="PF12833">
    <property type="entry name" value="HTH_18"/>
    <property type="match status" value="1"/>
</dbReference>
<keyword evidence="2" id="KW-0963">Cytoplasm</keyword>
<dbReference type="Pfam" id="PF17853">
    <property type="entry name" value="GGDEF_2"/>
    <property type="match status" value="1"/>
</dbReference>
<dbReference type="PRINTS" id="PR00032">
    <property type="entry name" value="HTHARAC"/>
</dbReference>
<dbReference type="PROSITE" id="PS50110">
    <property type="entry name" value="RESPONSE_REGULATORY"/>
    <property type="match status" value="1"/>
</dbReference>
<dbReference type="SMART" id="SM00448">
    <property type="entry name" value="REC"/>
    <property type="match status" value="1"/>
</dbReference>
<dbReference type="SUPFAM" id="SSF46689">
    <property type="entry name" value="Homeodomain-like"/>
    <property type="match status" value="2"/>
</dbReference>
<dbReference type="PANTHER" id="PTHR42713:SF3">
    <property type="entry name" value="TRANSCRIPTIONAL REGULATORY PROTEIN HPTR"/>
    <property type="match status" value="1"/>
</dbReference>
<evidence type="ECO:0000259" key="11">
    <source>
        <dbReference type="PROSITE" id="PS50110"/>
    </source>
</evidence>
<dbReference type="InterPro" id="IPR018060">
    <property type="entry name" value="HTH_AraC"/>
</dbReference>
<evidence type="ECO:0000256" key="5">
    <source>
        <dbReference type="ARBA" id="ARBA00023015"/>
    </source>
</evidence>
<evidence type="ECO:0000256" key="9">
    <source>
        <dbReference type="SAM" id="Coils"/>
    </source>
</evidence>
<evidence type="ECO:0000256" key="4">
    <source>
        <dbReference type="ARBA" id="ARBA00023012"/>
    </source>
</evidence>
<dbReference type="SUPFAM" id="SSF52172">
    <property type="entry name" value="CheY-like"/>
    <property type="match status" value="1"/>
</dbReference>
<dbReference type="InterPro" id="IPR051552">
    <property type="entry name" value="HptR"/>
</dbReference>
<keyword evidence="7" id="KW-0804">Transcription</keyword>
<evidence type="ECO:0000256" key="2">
    <source>
        <dbReference type="ARBA" id="ARBA00022490"/>
    </source>
</evidence>
<dbReference type="InterPro" id="IPR041522">
    <property type="entry name" value="CdaR_GGDEF"/>
</dbReference>
<feature type="coiled-coil region" evidence="9">
    <location>
        <begin position="387"/>
        <end position="414"/>
    </location>
</feature>
<keyword evidence="9" id="KW-0175">Coiled coil</keyword>
<dbReference type="Proteomes" id="UP001519287">
    <property type="component" value="Unassembled WGS sequence"/>
</dbReference>
<evidence type="ECO:0000256" key="8">
    <source>
        <dbReference type="PROSITE-ProRule" id="PRU00169"/>
    </source>
</evidence>
<dbReference type="InterPro" id="IPR011006">
    <property type="entry name" value="CheY-like_superfamily"/>
</dbReference>
<feature type="domain" description="HTH araC/xylS-type" evidence="10">
    <location>
        <begin position="425"/>
        <end position="523"/>
    </location>
</feature>
<dbReference type="PROSITE" id="PS01124">
    <property type="entry name" value="HTH_ARAC_FAMILY_2"/>
    <property type="match status" value="1"/>
</dbReference>
<feature type="domain" description="Response regulatory" evidence="11">
    <location>
        <begin position="3"/>
        <end position="120"/>
    </location>
</feature>
<dbReference type="Gene3D" id="3.40.50.2300">
    <property type="match status" value="1"/>
</dbReference>
<name>A0ABS4J748_9BACL</name>
<dbReference type="CDD" id="cd17536">
    <property type="entry name" value="REC_YesN-like"/>
    <property type="match status" value="1"/>
</dbReference>
<dbReference type="Pfam" id="PF00072">
    <property type="entry name" value="Response_reg"/>
    <property type="match status" value="1"/>
</dbReference>
<dbReference type="PANTHER" id="PTHR42713">
    <property type="entry name" value="HISTIDINE KINASE-RELATED"/>
    <property type="match status" value="1"/>
</dbReference>
<keyword evidence="4" id="KW-0902">Two-component regulatory system</keyword>
<reference evidence="12 13" key="1">
    <citation type="submission" date="2021-03" db="EMBL/GenBank/DDBJ databases">
        <title>Genomic Encyclopedia of Type Strains, Phase IV (KMG-IV): sequencing the most valuable type-strain genomes for metagenomic binning, comparative biology and taxonomic classification.</title>
        <authorList>
            <person name="Goeker M."/>
        </authorList>
    </citation>
    <scope>NUCLEOTIDE SEQUENCE [LARGE SCALE GENOMIC DNA]</scope>
    <source>
        <strain evidence="12 13">DSM 26048</strain>
    </source>
</reference>
<gene>
    <name evidence="12" type="ORF">J2Z66_006572</name>
</gene>
<evidence type="ECO:0000256" key="1">
    <source>
        <dbReference type="ARBA" id="ARBA00004496"/>
    </source>
</evidence>
<protein>
    <submittedName>
        <fullName evidence="12">Two-component system response regulator YesN</fullName>
    </submittedName>
</protein>
<evidence type="ECO:0000259" key="10">
    <source>
        <dbReference type="PROSITE" id="PS01124"/>
    </source>
</evidence>
<keyword evidence="5" id="KW-0805">Transcription regulation</keyword>
<dbReference type="PROSITE" id="PS00041">
    <property type="entry name" value="HTH_ARAC_FAMILY_1"/>
    <property type="match status" value="1"/>
</dbReference>
<keyword evidence="13" id="KW-1185">Reference proteome</keyword>
<dbReference type="InterPro" id="IPR020449">
    <property type="entry name" value="Tscrpt_reg_AraC-type_HTH"/>
</dbReference>
<feature type="modified residue" description="4-aspartylphosphate" evidence="8">
    <location>
        <position position="55"/>
    </location>
</feature>
<dbReference type="InterPro" id="IPR009057">
    <property type="entry name" value="Homeodomain-like_sf"/>
</dbReference>
<dbReference type="InterPro" id="IPR018062">
    <property type="entry name" value="HTH_AraC-typ_CS"/>
</dbReference>
<evidence type="ECO:0000313" key="12">
    <source>
        <dbReference type="EMBL" id="MBP1994931.1"/>
    </source>
</evidence>
<proteinExistence type="predicted"/>
<organism evidence="12 13">
    <name type="scientific">Paenibacillus eucommiae</name>
    <dbReference type="NCBI Taxonomy" id="1355755"/>
    <lineage>
        <taxon>Bacteria</taxon>
        <taxon>Bacillati</taxon>
        <taxon>Bacillota</taxon>
        <taxon>Bacilli</taxon>
        <taxon>Bacillales</taxon>
        <taxon>Paenibacillaceae</taxon>
        <taxon>Paenibacillus</taxon>
    </lineage>
</organism>